<reference evidence="6" key="1">
    <citation type="submission" date="2020-10" db="EMBL/GenBank/DDBJ databases">
        <authorList>
            <person name="Gilroy R."/>
        </authorList>
    </citation>
    <scope>NUCLEOTIDE SEQUENCE</scope>
    <source>
        <strain evidence="6">10037</strain>
    </source>
</reference>
<evidence type="ECO:0000313" key="7">
    <source>
        <dbReference type="Proteomes" id="UP000823597"/>
    </source>
</evidence>
<evidence type="ECO:0000256" key="1">
    <source>
        <dbReference type="ARBA" id="ARBA00001933"/>
    </source>
</evidence>
<reference evidence="6" key="2">
    <citation type="journal article" date="2021" name="PeerJ">
        <title>Extensive microbial diversity within the chicken gut microbiome revealed by metagenomics and culture.</title>
        <authorList>
            <person name="Gilroy R."/>
            <person name="Ravi A."/>
            <person name="Getino M."/>
            <person name="Pursley I."/>
            <person name="Horton D.L."/>
            <person name="Alikhan N.F."/>
            <person name="Baker D."/>
            <person name="Gharbi K."/>
            <person name="Hall N."/>
            <person name="Watson M."/>
            <person name="Adriaenssens E.M."/>
            <person name="Foster-Nyarko E."/>
            <person name="Jarju S."/>
            <person name="Secka A."/>
            <person name="Antonio M."/>
            <person name="Oren A."/>
            <person name="Chaudhuri R.R."/>
            <person name="La Ragione R."/>
            <person name="Hildebrand F."/>
            <person name="Pallen M.J."/>
        </authorList>
    </citation>
    <scope>NUCLEOTIDE SEQUENCE</scope>
    <source>
        <strain evidence="6">10037</strain>
    </source>
</reference>
<dbReference type="PANTHER" id="PTHR48078">
    <property type="entry name" value="THREONINE DEHYDRATASE, MITOCHONDRIAL-RELATED"/>
    <property type="match status" value="1"/>
</dbReference>
<dbReference type="AlphaFoldDB" id="A0A9D9I2W9"/>
<dbReference type="GO" id="GO:0009097">
    <property type="term" value="P:isoleucine biosynthetic process"/>
    <property type="evidence" value="ECO:0007669"/>
    <property type="project" value="TreeGrafter"/>
</dbReference>
<dbReference type="EMBL" id="JADIME010000034">
    <property type="protein sequence ID" value="MBO8464984.1"/>
    <property type="molecule type" value="Genomic_DNA"/>
</dbReference>
<evidence type="ECO:0000256" key="2">
    <source>
        <dbReference type="ARBA" id="ARBA00022545"/>
    </source>
</evidence>
<dbReference type="InterPro" id="IPR001926">
    <property type="entry name" value="TrpB-like_PALP"/>
</dbReference>
<dbReference type="GO" id="GO:0004794">
    <property type="term" value="F:threonine deaminase activity"/>
    <property type="evidence" value="ECO:0007669"/>
    <property type="project" value="TreeGrafter"/>
</dbReference>
<evidence type="ECO:0000313" key="6">
    <source>
        <dbReference type="EMBL" id="MBO8464984.1"/>
    </source>
</evidence>
<gene>
    <name evidence="6" type="ORF">IAB93_03190</name>
</gene>
<keyword evidence="4" id="KW-0456">Lyase</keyword>
<dbReference type="InterPro" id="IPR022401">
    <property type="entry name" value="Cysteate_synthase"/>
</dbReference>
<feature type="domain" description="Tryptophan synthase beta chain-like PALP" evidence="5">
    <location>
        <begin position="106"/>
        <end position="391"/>
    </location>
</feature>
<comment type="caution">
    <text evidence="6">The sequence shown here is derived from an EMBL/GenBank/DDBJ whole genome shotgun (WGS) entry which is preliminary data.</text>
</comment>
<evidence type="ECO:0000259" key="5">
    <source>
        <dbReference type="Pfam" id="PF00291"/>
    </source>
</evidence>
<accession>A0A9D9I2W9</accession>
<dbReference type="InterPro" id="IPR050147">
    <property type="entry name" value="Ser/Thr_Dehydratase"/>
</dbReference>
<dbReference type="PANTHER" id="PTHR48078:SF6">
    <property type="entry name" value="L-THREONINE DEHYDRATASE CATABOLIC TDCB"/>
    <property type="match status" value="1"/>
</dbReference>
<dbReference type="Pfam" id="PF00291">
    <property type="entry name" value="PALP"/>
    <property type="match status" value="1"/>
</dbReference>
<keyword evidence="2" id="KW-0174">Coenzyme M biosynthesis</keyword>
<dbReference type="GO" id="GO:0044686">
    <property type="term" value="F:cysteate synthase activity"/>
    <property type="evidence" value="ECO:0007669"/>
    <property type="project" value="UniProtKB-EC"/>
</dbReference>
<dbReference type="SUPFAM" id="SSF53686">
    <property type="entry name" value="Tryptophan synthase beta subunit-like PLP-dependent enzymes"/>
    <property type="match status" value="1"/>
</dbReference>
<sequence length="433" mass="47759">MVDFKPTKYALQCMATGEIFEDQGWCLASPKCNTPSLVRTVYEKKQFNPRQELDGFYIYADWLPIKRVLSDSAIPVTYKSTGLAAKLELENLYITFSGYWPEKGANMKTCSFKETEAYSVCARLSEDNDRILVVASAGNTARAFANVCSENNIPLLIAIPEDNIDALWFEKPLSPCVKVVATPKGTDYYDAIAIGDIVCKSGYFLPEGGAKNVARRDGMGTTVLSAATFIGRIPDCYFQAIGSGTGTIAAWECNLRLIGDGRFGNHKMRLYPSQNVPFTPMYDAWKAGNRELLPSTPEEARQKALQITAKVLSNRKPPYSLRGGLYDALKDTGGNIEIGTNEDIGRLSEIFEKTEGIDIHPAAAIAIAGLEHAIAANEIGKDETVMLNITGGGEKLFKATHEIFYKKPDIILHPDREAPEDIIAEIERLFNLR</sequence>
<evidence type="ECO:0000256" key="4">
    <source>
        <dbReference type="ARBA" id="ARBA00023239"/>
    </source>
</evidence>
<dbReference type="Proteomes" id="UP000823597">
    <property type="component" value="Unassembled WGS sequence"/>
</dbReference>
<name>A0A9D9I2W9_9BACT</name>
<dbReference type="EC" id="2.5.1.76" evidence="6"/>
<dbReference type="GO" id="GO:0006565">
    <property type="term" value="P:L-serine catabolic process"/>
    <property type="evidence" value="ECO:0007669"/>
    <property type="project" value="TreeGrafter"/>
</dbReference>
<protein>
    <submittedName>
        <fullName evidence="6">Cysteate synthase</fullName>
        <ecNumber evidence="6">2.5.1.76</ecNumber>
    </submittedName>
</protein>
<organism evidence="6 7">
    <name type="scientific">Candidatus Merdivivens pullistercoris</name>
    <dbReference type="NCBI Taxonomy" id="2840873"/>
    <lineage>
        <taxon>Bacteria</taxon>
        <taxon>Pseudomonadati</taxon>
        <taxon>Bacteroidota</taxon>
        <taxon>Bacteroidia</taxon>
        <taxon>Bacteroidales</taxon>
        <taxon>Muribaculaceae</taxon>
        <taxon>Muribaculaceae incertae sedis</taxon>
        <taxon>Candidatus Merdivivens</taxon>
    </lineage>
</organism>
<dbReference type="Gene3D" id="3.40.50.1100">
    <property type="match status" value="2"/>
</dbReference>
<dbReference type="GO" id="GO:0003941">
    <property type="term" value="F:L-serine ammonia-lyase activity"/>
    <property type="evidence" value="ECO:0007669"/>
    <property type="project" value="TreeGrafter"/>
</dbReference>
<proteinExistence type="predicted"/>
<dbReference type="NCBIfam" id="TIGR03844">
    <property type="entry name" value="cysteate_syn"/>
    <property type="match status" value="1"/>
</dbReference>
<dbReference type="InterPro" id="IPR036052">
    <property type="entry name" value="TrpB-like_PALP_sf"/>
</dbReference>
<keyword evidence="3" id="KW-0663">Pyridoxal phosphate</keyword>
<comment type="cofactor">
    <cofactor evidence="1">
        <name>pyridoxal 5'-phosphate</name>
        <dbReference type="ChEBI" id="CHEBI:597326"/>
    </cofactor>
</comment>
<dbReference type="GO" id="GO:0006567">
    <property type="term" value="P:L-threonine catabolic process"/>
    <property type="evidence" value="ECO:0007669"/>
    <property type="project" value="TreeGrafter"/>
</dbReference>
<evidence type="ECO:0000256" key="3">
    <source>
        <dbReference type="ARBA" id="ARBA00022898"/>
    </source>
</evidence>
<keyword evidence="6" id="KW-0808">Transferase</keyword>
<dbReference type="GO" id="GO:0019295">
    <property type="term" value="P:coenzyme M biosynthetic process"/>
    <property type="evidence" value="ECO:0007669"/>
    <property type="project" value="UniProtKB-KW"/>
</dbReference>